<dbReference type="InterPro" id="IPR005119">
    <property type="entry name" value="LysR_subst-bd"/>
</dbReference>
<dbReference type="InterPro" id="IPR036390">
    <property type="entry name" value="WH_DNA-bd_sf"/>
</dbReference>
<comment type="caution">
    <text evidence="6">The sequence shown here is derived from an EMBL/GenBank/DDBJ whole genome shotgun (WGS) entry which is preliminary data.</text>
</comment>
<keyword evidence="3" id="KW-0238">DNA-binding</keyword>
<dbReference type="Pfam" id="PF03466">
    <property type="entry name" value="LysR_substrate"/>
    <property type="match status" value="1"/>
</dbReference>
<dbReference type="CDD" id="cd05466">
    <property type="entry name" value="PBP2_LTTR_substrate"/>
    <property type="match status" value="1"/>
</dbReference>
<evidence type="ECO:0000256" key="2">
    <source>
        <dbReference type="ARBA" id="ARBA00023015"/>
    </source>
</evidence>
<dbReference type="PANTHER" id="PTHR30126">
    <property type="entry name" value="HTH-TYPE TRANSCRIPTIONAL REGULATOR"/>
    <property type="match status" value="1"/>
</dbReference>
<evidence type="ECO:0000259" key="5">
    <source>
        <dbReference type="PROSITE" id="PS50931"/>
    </source>
</evidence>
<dbReference type="Pfam" id="PF00126">
    <property type="entry name" value="HTH_1"/>
    <property type="match status" value="1"/>
</dbReference>
<dbReference type="PANTHER" id="PTHR30126:SF77">
    <property type="entry name" value="TRANSCRIPTIONAL REGULATORY PROTEIN"/>
    <property type="match status" value="1"/>
</dbReference>
<name>A0ABQ5U730_9PROT</name>
<accession>A0ABQ5U730</accession>
<dbReference type="PRINTS" id="PR00039">
    <property type="entry name" value="HTHLYSR"/>
</dbReference>
<comment type="similarity">
    <text evidence="1">Belongs to the LysR transcriptional regulatory family.</text>
</comment>
<protein>
    <submittedName>
        <fullName evidence="6">LysR family transcriptional regulator</fullName>
    </submittedName>
</protein>
<dbReference type="PROSITE" id="PS50931">
    <property type="entry name" value="HTH_LYSR"/>
    <property type="match status" value="1"/>
</dbReference>
<dbReference type="EMBL" id="BSNF01000008">
    <property type="protein sequence ID" value="GLQ07122.1"/>
    <property type="molecule type" value="Genomic_DNA"/>
</dbReference>
<dbReference type="Gene3D" id="1.10.10.10">
    <property type="entry name" value="Winged helix-like DNA-binding domain superfamily/Winged helix DNA-binding domain"/>
    <property type="match status" value="1"/>
</dbReference>
<organism evidence="6 7">
    <name type="scientific">Sneathiella chinensis</name>
    <dbReference type="NCBI Taxonomy" id="349750"/>
    <lineage>
        <taxon>Bacteria</taxon>
        <taxon>Pseudomonadati</taxon>
        <taxon>Pseudomonadota</taxon>
        <taxon>Alphaproteobacteria</taxon>
        <taxon>Sneathiellales</taxon>
        <taxon>Sneathiellaceae</taxon>
        <taxon>Sneathiella</taxon>
    </lineage>
</organism>
<keyword evidence="2" id="KW-0805">Transcription regulation</keyword>
<dbReference type="InterPro" id="IPR036388">
    <property type="entry name" value="WH-like_DNA-bd_sf"/>
</dbReference>
<dbReference type="RefSeq" id="WP_169561191.1">
    <property type="nucleotide sequence ID" value="NZ_BSNF01000008.1"/>
</dbReference>
<dbReference type="Gene3D" id="3.40.190.290">
    <property type="match status" value="1"/>
</dbReference>
<keyword evidence="7" id="KW-1185">Reference proteome</keyword>
<evidence type="ECO:0000313" key="6">
    <source>
        <dbReference type="EMBL" id="GLQ07122.1"/>
    </source>
</evidence>
<reference evidence="6" key="1">
    <citation type="journal article" date="2014" name="Int. J. Syst. Evol. Microbiol.">
        <title>Complete genome of a new Firmicutes species belonging to the dominant human colonic microbiota ('Ruminococcus bicirculans') reveals two chromosomes and a selective capacity to utilize plant glucans.</title>
        <authorList>
            <consortium name="NISC Comparative Sequencing Program"/>
            <person name="Wegmann U."/>
            <person name="Louis P."/>
            <person name="Goesmann A."/>
            <person name="Henrissat B."/>
            <person name="Duncan S.H."/>
            <person name="Flint H.J."/>
        </authorList>
    </citation>
    <scope>NUCLEOTIDE SEQUENCE</scope>
    <source>
        <strain evidence="6">NBRC 103408</strain>
    </source>
</reference>
<feature type="domain" description="HTH lysR-type" evidence="5">
    <location>
        <begin position="5"/>
        <end position="62"/>
    </location>
</feature>
<keyword evidence="4" id="KW-0804">Transcription</keyword>
<sequence>MLDALTIIQLRTFLWVAKLQSFRRTAIILKTTQPAISTRIAKMEKILGCPLFERSTSGIRITSHGEALIPVVENILQTTDSLRTIVDEKDIKRQTLHIGMSEFAASPLFDRLRARITSTFPDIELLITVESSDILKEDLLAGNLDLFFQGDVTRGPGLVCHQYKAFPLKWFAAPEVAERIKKGDTLPKISDINLLGPARSSASYQQILQYLTREGIGERSLSSCSLLNIRRRLCLEGRGIGLFPAGYVNDHTVKGSLVPLDLGWEPSPLIYTVTYMPERLNTTVADILRFLKDYPWQGNDFP</sequence>
<dbReference type="SUPFAM" id="SSF53850">
    <property type="entry name" value="Periplasmic binding protein-like II"/>
    <property type="match status" value="1"/>
</dbReference>
<dbReference type="InterPro" id="IPR000847">
    <property type="entry name" value="LysR_HTH_N"/>
</dbReference>
<proteinExistence type="inferred from homology"/>
<gene>
    <name evidence="6" type="ORF">GCM10007924_23430</name>
</gene>
<dbReference type="Proteomes" id="UP001161409">
    <property type="component" value="Unassembled WGS sequence"/>
</dbReference>
<reference evidence="6" key="2">
    <citation type="submission" date="2023-01" db="EMBL/GenBank/DDBJ databases">
        <title>Draft genome sequence of Sneathiella chinensis strain NBRC 103408.</title>
        <authorList>
            <person name="Sun Q."/>
            <person name="Mori K."/>
        </authorList>
    </citation>
    <scope>NUCLEOTIDE SEQUENCE</scope>
    <source>
        <strain evidence="6">NBRC 103408</strain>
    </source>
</reference>
<dbReference type="SUPFAM" id="SSF46785">
    <property type="entry name" value="Winged helix' DNA-binding domain"/>
    <property type="match status" value="1"/>
</dbReference>
<evidence type="ECO:0000313" key="7">
    <source>
        <dbReference type="Proteomes" id="UP001161409"/>
    </source>
</evidence>
<evidence type="ECO:0000256" key="3">
    <source>
        <dbReference type="ARBA" id="ARBA00023125"/>
    </source>
</evidence>
<evidence type="ECO:0000256" key="1">
    <source>
        <dbReference type="ARBA" id="ARBA00009437"/>
    </source>
</evidence>
<evidence type="ECO:0000256" key="4">
    <source>
        <dbReference type="ARBA" id="ARBA00023163"/>
    </source>
</evidence>